<reference evidence="1" key="1">
    <citation type="journal article" date="2021" name="Nat. Commun.">
        <title>Genetic determinants of endophytism in the Arabidopsis root mycobiome.</title>
        <authorList>
            <person name="Mesny F."/>
            <person name="Miyauchi S."/>
            <person name="Thiergart T."/>
            <person name="Pickel B."/>
            <person name="Atanasova L."/>
            <person name="Karlsson M."/>
            <person name="Huettel B."/>
            <person name="Barry K.W."/>
            <person name="Haridas S."/>
            <person name="Chen C."/>
            <person name="Bauer D."/>
            <person name="Andreopoulos W."/>
            <person name="Pangilinan J."/>
            <person name="LaButti K."/>
            <person name="Riley R."/>
            <person name="Lipzen A."/>
            <person name="Clum A."/>
            <person name="Drula E."/>
            <person name="Henrissat B."/>
            <person name="Kohler A."/>
            <person name="Grigoriev I.V."/>
            <person name="Martin F.M."/>
            <person name="Hacquard S."/>
        </authorList>
    </citation>
    <scope>NUCLEOTIDE SEQUENCE</scope>
    <source>
        <strain evidence="1">MPI-CAGE-AT-0023</strain>
    </source>
</reference>
<comment type="caution">
    <text evidence="1">The sequence shown here is derived from an EMBL/GenBank/DDBJ whole genome shotgun (WGS) entry which is preliminary data.</text>
</comment>
<dbReference type="EMBL" id="JAGMUX010000008">
    <property type="protein sequence ID" value="KAH7250365.1"/>
    <property type="molecule type" value="Genomic_DNA"/>
</dbReference>
<protein>
    <submittedName>
        <fullName evidence="1">Uncharacterized protein</fullName>
    </submittedName>
</protein>
<evidence type="ECO:0000313" key="1">
    <source>
        <dbReference type="EMBL" id="KAH7250365.1"/>
    </source>
</evidence>
<keyword evidence="2" id="KW-1185">Reference proteome</keyword>
<accession>A0A9P9KAQ2</accession>
<dbReference type="OrthoDB" id="303107at2759"/>
<organism evidence="1 2">
    <name type="scientific">Fusarium redolens</name>
    <dbReference type="NCBI Taxonomy" id="48865"/>
    <lineage>
        <taxon>Eukaryota</taxon>
        <taxon>Fungi</taxon>
        <taxon>Dikarya</taxon>
        <taxon>Ascomycota</taxon>
        <taxon>Pezizomycotina</taxon>
        <taxon>Sordariomycetes</taxon>
        <taxon>Hypocreomycetidae</taxon>
        <taxon>Hypocreales</taxon>
        <taxon>Nectriaceae</taxon>
        <taxon>Fusarium</taxon>
        <taxon>Fusarium redolens species complex</taxon>
    </lineage>
</organism>
<dbReference type="RefSeq" id="XP_046049684.1">
    <property type="nucleotide sequence ID" value="XM_046199525.1"/>
</dbReference>
<dbReference type="Proteomes" id="UP000720189">
    <property type="component" value="Unassembled WGS sequence"/>
</dbReference>
<gene>
    <name evidence="1" type="ORF">BKA55DRAFT_690597</name>
</gene>
<proteinExistence type="predicted"/>
<sequence length="163" mass="18408">MEQLVDDLEALKSDKFAFPKSSLQEECERLYQDMNTSISSFICDLSPNEDLPKLRSGFSQLSQSWARRLFGSDMSVLLTHAHKAEIPKCKVVAAVITAGIFELVFESEFPEMLSIESPFFTEFRRLVSISGGRSKSRNIELAAIKSVFANDEVKKKLIHEKAK</sequence>
<dbReference type="AlphaFoldDB" id="A0A9P9KAQ2"/>
<evidence type="ECO:0000313" key="2">
    <source>
        <dbReference type="Proteomes" id="UP000720189"/>
    </source>
</evidence>
<name>A0A9P9KAQ2_FUSRE</name>
<dbReference type="GeneID" id="70229479"/>